<keyword evidence="2" id="KW-0808">Transferase</keyword>
<evidence type="ECO:0000313" key="7">
    <source>
        <dbReference type="Proteomes" id="UP001596091"/>
    </source>
</evidence>
<accession>A0ABW1EDU2</accession>
<dbReference type="Gene3D" id="3.40.47.10">
    <property type="match status" value="2"/>
</dbReference>
<evidence type="ECO:0000256" key="1">
    <source>
        <dbReference type="ARBA" id="ARBA00005531"/>
    </source>
</evidence>
<evidence type="ECO:0000256" key="2">
    <source>
        <dbReference type="ARBA" id="ARBA00022679"/>
    </source>
</evidence>
<dbReference type="Pfam" id="PF02797">
    <property type="entry name" value="Chal_sti_synt_C"/>
    <property type="match status" value="1"/>
</dbReference>
<reference evidence="7" key="1">
    <citation type="journal article" date="2019" name="Int. J. Syst. Evol. Microbiol.">
        <title>The Global Catalogue of Microorganisms (GCM) 10K type strain sequencing project: providing services to taxonomists for standard genome sequencing and annotation.</title>
        <authorList>
            <consortium name="The Broad Institute Genomics Platform"/>
            <consortium name="The Broad Institute Genome Sequencing Center for Infectious Disease"/>
            <person name="Wu L."/>
            <person name="Ma J."/>
        </authorList>
    </citation>
    <scope>NUCLEOTIDE SEQUENCE [LARGE SCALE GENOMIC DNA]</scope>
    <source>
        <strain evidence="7">JCM 4087</strain>
    </source>
</reference>
<dbReference type="InterPro" id="IPR016039">
    <property type="entry name" value="Thiolase-like"/>
</dbReference>
<organism evidence="6 7">
    <name type="scientific">Acidicapsa dinghuensis</name>
    <dbReference type="NCBI Taxonomy" id="2218256"/>
    <lineage>
        <taxon>Bacteria</taxon>
        <taxon>Pseudomonadati</taxon>
        <taxon>Acidobacteriota</taxon>
        <taxon>Terriglobia</taxon>
        <taxon>Terriglobales</taxon>
        <taxon>Acidobacteriaceae</taxon>
        <taxon>Acidicapsa</taxon>
    </lineage>
</organism>
<keyword evidence="7" id="KW-1185">Reference proteome</keyword>
<dbReference type="EMBL" id="JBHSPH010000002">
    <property type="protein sequence ID" value="MFC5862007.1"/>
    <property type="molecule type" value="Genomic_DNA"/>
</dbReference>
<dbReference type="CDD" id="cd00831">
    <property type="entry name" value="CHS_like"/>
    <property type="match status" value="1"/>
</dbReference>
<feature type="domain" description="Chalcone/stilbene synthase N-terminal" evidence="4">
    <location>
        <begin position="3"/>
        <end position="201"/>
    </location>
</feature>
<protein>
    <submittedName>
        <fullName evidence="6">Type III polyketide synthase</fullName>
    </submittedName>
</protein>
<feature type="domain" description="Chalcone/stilbene synthase C-terminal" evidence="5">
    <location>
        <begin position="214"/>
        <end position="352"/>
    </location>
</feature>
<dbReference type="PANTHER" id="PTHR11877">
    <property type="entry name" value="HYDROXYMETHYLGLUTARYL-COA SYNTHASE"/>
    <property type="match status" value="1"/>
</dbReference>
<dbReference type="Pfam" id="PF00195">
    <property type="entry name" value="Chal_sti_synt_N"/>
    <property type="match status" value="1"/>
</dbReference>
<sequence length="353" mass="38087">MKIVATTTAFPPHYFTQSEVLTALKTYWDKGLENAAVLERLHSRTGVEGRYFSRPLEEYYALDTWGKTNDVWIETAMNLGEQALGTLLRESGVPAEKIGSIFTVSVTGIACPSIEARLINRMKLPLHIKRVPIFGLGCVAGASGLARTADYVRAYPNQAAILLSVELCSLTWQRDNISMPNLISSGLFGDGCGAALVAGADLAADLGLEGPRVVASEATFYPDSQDVMGWEISEKGFGIVLSADVPTVVKQNVGKDVDRFLGSNGLTCGDIGCWIMHTGGPKVLEANAEALGLEREDFALSWDALRRAGNLSSASVLMVLNDVMREHRPKPGTNSVLMAMGPGFCSEMLLLKW</sequence>
<dbReference type="InterPro" id="IPR012328">
    <property type="entry name" value="Chalcone/stilbene_synt_C"/>
</dbReference>
<dbReference type="PANTHER" id="PTHR11877:SF99">
    <property type="entry name" value="1,3,6,8-TETRAHYDROXYNAPHTHALENE SYNTHASE"/>
    <property type="match status" value="1"/>
</dbReference>
<comment type="caution">
    <text evidence="6">The sequence shown here is derived from an EMBL/GenBank/DDBJ whole genome shotgun (WGS) entry which is preliminary data.</text>
</comment>
<dbReference type="InterPro" id="IPR011141">
    <property type="entry name" value="Polyketide_synthase_type-III"/>
</dbReference>
<dbReference type="SUPFAM" id="SSF53901">
    <property type="entry name" value="Thiolase-like"/>
    <property type="match status" value="1"/>
</dbReference>
<evidence type="ECO:0000259" key="5">
    <source>
        <dbReference type="Pfam" id="PF02797"/>
    </source>
</evidence>
<dbReference type="InterPro" id="IPR001099">
    <property type="entry name" value="Chalcone/stilbene_synt_N"/>
</dbReference>
<evidence type="ECO:0000259" key="4">
    <source>
        <dbReference type="Pfam" id="PF00195"/>
    </source>
</evidence>
<dbReference type="Proteomes" id="UP001596091">
    <property type="component" value="Unassembled WGS sequence"/>
</dbReference>
<name>A0ABW1EDU2_9BACT</name>
<comment type="similarity">
    <text evidence="1">Belongs to the thiolase-like superfamily. Chalcone/stilbene synthases family.</text>
</comment>
<proteinExistence type="inferred from homology"/>
<keyword evidence="3" id="KW-0012">Acyltransferase</keyword>
<dbReference type="PIRSF" id="PIRSF000451">
    <property type="entry name" value="PKS_III"/>
    <property type="match status" value="1"/>
</dbReference>
<dbReference type="RefSeq" id="WP_263337976.1">
    <property type="nucleotide sequence ID" value="NZ_JAGSYH010000004.1"/>
</dbReference>
<evidence type="ECO:0000313" key="6">
    <source>
        <dbReference type="EMBL" id="MFC5862007.1"/>
    </source>
</evidence>
<gene>
    <name evidence="6" type="ORF">ACFPT7_06860</name>
</gene>
<evidence type="ECO:0000256" key="3">
    <source>
        <dbReference type="ARBA" id="ARBA00023315"/>
    </source>
</evidence>